<dbReference type="AlphaFoldDB" id="A0ABC8RM38"/>
<organism evidence="2 3">
    <name type="scientific">Ilex paraguariensis</name>
    <name type="common">yerba mate</name>
    <dbReference type="NCBI Taxonomy" id="185542"/>
    <lineage>
        <taxon>Eukaryota</taxon>
        <taxon>Viridiplantae</taxon>
        <taxon>Streptophyta</taxon>
        <taxon>Embryophyta</taxon>
        <taxon>Tracheophyta</taxon>
        <taxon>Spermatophyta</taxon>
        <taxon>Magnoliopsida</taxon>
        <taxon>eudicotyledons</taxon>
        <taxon>Gunneridae</taxon>
        <taxon>Pentapetalae</taxon>
        <taxon>asterids</taxon>
        <taxon>campanulids</taxon>
        <taxon>Aquifoliales</taxon>
        <taxon>Aquifoliaceae</taxon>
        <taxon>Ilex</taxon>
    </lineage>
</organism>
<keyword evidence="3" id="KW-1185">Reference proteome</keyword>
<dbReference type="EMBL" id="CAUOFW020001534">
    <property type="protein sequence ID" value="CAK9146045.1"/>
    <property type="molecule type" value="Genomic_DNA"/>
</dbReference>
<gene>
    <name evidence="2" type="ORF">ILEXP_LOCUS13880</name>
</gene>
<evidence type="ECO:0000256" key="1">
    <source>
        <dbReference type="SAM" id="MobiDB-lite"/>
    </source>
</evidence>
<evidence type="ECO:0000313" key="2">
    <source>
        <dbReference type="EMBL" id="CAK9146045.1"/>
    </source>
</evidence>
<sequence length="139" mass="15689">MASLDRERRGRKARERCGGRMKSNQRETQNFGSLFNEIVEILGTKNLLVNKDSSGFSISKKTHLRSGENLHIALQSVCENAQPMDAMELEKENSSCLGDTQSENLGETDQDIARDISWTFVVCNFSSKLYQDLSTPQLR</sequence>
<reference evidence="2 3" key="1">
    <citation type="submission" date="2024-02" db="EMBL/GenBank/DDBJ databases">
        <authorList>
            <person name="Vignale AGUSTIN F."/>
            <person name="Sosa J E."/>
            <person name="Modenutti C."/>
        </authorList>
    </citation>
    <scope>NUCLEOTIDE SEQUENCE [LARGE SCALE GENOMIC DNA]</scope>
</reference>
<dbReference type="Proteomes" id="UP001642360">
    <property type="component" value="Unassembled WGS sequence"/>
</dbReference>
<proteinExistence type="predicted"/>
<name>A0ABC8RM38_9AQUA</name>
<evidence type="ECO:0000313" key="3">
    <source>
        <dbReference type="Proteomes" id="UP001642360"/>
    </source>
</evidence>
<feature type="region of interest" description="Disordered" evidence="1">
    <location>
        <begin position="1"/>
        <end position="23"/>
    </location>
</feature>
<accession>A0ABC8RM38</accession>
<comment type="caution">
    <text evidence="2">The sequence shown here is derived from an EMBL/GenBank/DDBJ whole genome shotgun (WGS) entry which is preliminary data.</text>
</comment>
<protein>
    <submittedName>
        <fullName evidence="2">Uncharacterized protein</fullName>
    </submittedName>
</protein>